<evidence type="ECO:0000313" key="3">
    <source>
        <dbReference type="Proteomes" id="UP000240254"/>
    </source>
</evidence>
<dbReference type="OrthoDB" id="5904207at2"/>
<feature type="transmembrane region" description="Helical" evidence="1">
    <location>
        <begin position="93"/>
        <end position="118"/>
    </location>
</feature>
<feature type="transmembrane region" description="Helical" evidence="1">
    <location>
        <begin position="124"/>
        <end position="147"/>
    </location>
</feature>
<dbReference type="Proteomes" id="UP000240254">
    <property type="component" value="Unassembled WGS sequence"/>
</dbReference>
<organism evidence="2 3">
    <name type="scientific">Photobacterium aquimaris</name>
    <dbReference type="NCBI Taxonomy" id="512643"/>
    <lineage>
        <taxon>Bacteria</taxon>
        <taxon>Pseudomonadati</taxon>
        <taxon>Pseudomonadota</taxon>
        <taxon>Gammaproteobacteria</taxon>
        <taxon>Vibrionales</taxon>
        <taxon>Vibrionaceae</taxon>
        <taxon>Photobacterium</taxon>
    </lineage>
</organism>
<comment type="caution">
    <text evidence="2">The sequence shown here is derived from an EMBL/GenBank/DDBJ whole genome shotgun (WGS) entry which is preliminary data.</text>
</comment>
<feature type="transmembrane region" description="Helical" evidence="1">
    <location>
        <begin position="12"/>
        <end position="31"/>
    </location>
</feature>
<proteinExistence type="predicted"/>
<keyword evidence="1" id="KW-1133">Transmembrane helix</keyword>
<reference evidence="2 3" key="1">
    <citation type="submission" date="2018-03" db="EMBL/GenBank/DDBJ databases">
        <title>Whole genome sequencing of Histamine producing bacteria.</title>
        <authorList>
            <person name="Butler K."/>
        </authorList>
    </citation>
    <scope>NUCLEOTIDE SEQUENCE [LARGE SCALE GENOMIC DNA]</scope>
    <source>
        <strain evidence="2 3">BS2</strain>
    </source>
</reference>
<evidence type="ECO:0000313" key="2">
    <source>
        <dbReference type="EMBL" id="PSU27137.1"/>
    </source>
</evidence>
<protein>
    <submittedName>
        <fullName evidence="2">Permease</fullName>
    </submittedName>
</protein>
<keyword evidence="1" id="KW-0812">Transmembrane</keyword>
<dbReference type="AlphaFoldDB" id="A0A2T3IHL9"/>
<name>A0A2T3IHL9_9GAMM</name>
<evidence type="ECO:0000256" key="1">
    <source>
        <dbReference type="SAM" id="Phobius"/>
    </source>
</evidence>
<keyword evidence="1" id="KW-0472">Membrane</keyword>
<feature type="transmembrane region" description="Helical" evidence="1">
    <location>
        <begin position="51"/>
        <end position="73"/>
    </location>
</feature>
<accession>A0A2T3IHL9</accession>
<sequence>MNTVKISFKDSLIGAVINAVINYFVACHAFADKLHVPMSLDLISTTEVSVWGQAVSLSFGLGAILSFITAKIFSSHTLKQAPHLKPQISSVKLPSLITISLNNTMFLFGWFVALAVLWTYYFGVVLVPVMYASIIVAALAFFVTILVEQKTKSSLLHRWKEVA</sequence>
<dbReference type="RefSeq" id="WP_065168037.1">
    <property type="nucleotide sequence ID" value="NZ_LZEZ01000020.1"/>
</dbReference>
<gene>
    <name evidence="2" type="ORF">CTM88_15075</name>
</gene>
<dbReference type="EMBL" id="PYMK01000017">
    <property type="protein sequence ID" value="PSU27137.1"/>
    <property type="molecule type" value="Genomic_DNA"/>
</dbReference>